<dbReference type="SMART" id="SM00028">
    <property type="entry name" value="TPR"/>
    <property type="match status" value="6"/>
</dbReference>
<feature type="repeat" description="TPR" evidence="1">
    <location>
        <begin position="114"/>
        <end position="147"/>
    </location>
</feature>
<evidence type="ECO:0000313" key="3">
    <source>
        <dbReference type="EMBL" id="RIV33092.1"/>
    </source>
</evidence>
<dbReference type="PROSITE" id="PS50005">
    <property type="entry name" value="TPR"/>
    <property type="match status" value="2"/>
</dbReference>
<sequence>MDFVWTKSFLTYKGSYYTMDIIGIFLNLNQYDMKTITTSILFFLLPFCWATGQNKMNIDSLLSVLNIQPLDTIKVKTANNIVNYYMYRNPDKAKEFARMELQLSTELNYDEGVSLAYYQLGIVYNNLDKLDSARYYYNSSLDIAERIENKVHISQARRGLAILEFSQGNLNKADSINNIDLDFTIKQKDTMGTALAYDFKGTINQNKGYYSIALANVLKGLKLFEKLQDSIRIADSYNHLATLEHNLKNHQMAIDYNKKALAIYEDYNDTYYQAQALNDIGVMYKSLKNEKAALSYFEKSIVKSKVAKVSALEAAALTNMGSTYIQMNEYQNAIEHLNQSIEIASTINANRRIAIARNKLAEAYISLGKPKQAKNLLAEVKKYALDTDNMSILKNALKLESQANEALGNFPLSLKSHKQYLELSDSLLNLEKIKEIEELRIIFQTERKEAEIALQVEEINTLNAKAKVDKLTKGLYAGGMASALALSGLLVFGYRQRIKKNKIAREKQEEIYKQEIAHKKKELTSQTLHLVQKNTFIQELMENLENIKNSPEKFKMEFRRMVMLLKKENASDKDWEVFKTYFSEVHNDFDQKLKTIYPDISEKEIRLAAFLRMNLTTKEIAATLNVLPDSILKSKYRLKKKLGLDKATDLNDFLNAI</sequence>
<dbReference type="EMBL" id="QXFH01000072">
    <property type="protein sequence ID" value="RIV33092.1"/>
    <property type="molecule type" value="Genomic_DNA"/>
</dbReference>
<feature type="repeat" description="TPR" evidence="1">
    <location>
        <begin position="314"/>
        <end position="347"/>
    </location>
</feature>
<keyword evidence="2" id="KW-1133">Transmembrane helix</keyword>
<dbReference type="SUPFAM" id="SSF48452">
    <property type="entry name" value="TPR-like"/>
    <property type="match status" value="3"/>
</dbReference>
<dbReference type="OrthoDB" id="1090267at2"/>
<dbReference type="PROSITE" id="PS50293">
    <property type="entry name" value="TPR_REGION"/>
    <property type="match status" value="1"/>
</dbReference>
<accession>A0A3A1N6W7</accession>
<evidence type="ECO:0000256" key="2">
    <source>
        <dbReference type="SAM" id="Phobius"/>
    </source>
</evidence>
<proteinExistence type="predicted"/>
<keyword evidence="1" id="KW-0802">TPR repeat</keyword>
<dbReference type="Pfam" id="PF13424">
    <property type="entry name" value="TPR_12"/>
    <property type="match status" value="3"/>
</dbReference>
<dbReference type="GO" id="GO:0003677">
    <property type="term" value="F:DNA binding"/>
    <property type="evidence" value="ECO:0007669"/>
    <property type="project" value="InterPro"/>
</dbReference>
<evidence type="ECO:0000313" key="4">
    <source>
        <dbReference type="Proteomes" id="UP000266067"/>
    </source>
</evidence>
<dbReference type="SUPFAM" id="SSF46894">
    <property type="entry name" value="C-terminal effector domain of the bipartite response regulators"/>
    <property type="match status" value="1"/>
</dbReference>
<reference evidence="3 4" key="1">
    <citation type="submission" date="2018-08" db="EMBL/GenBank/DDBJ databases">
        <title>Proposal of Muricauda 72 sp.nov. and Muricauda NH166 sp.nov., isolated from seawater.</title>
        <authorList>
            <person name="Cheng H."/>
            <person name="Wu Y.-H."/>
            <person name="Guo L.-L."/>
            <person name="Xu X.-W."/>
        </authorList>
    </citation>
    <scope>NUCLEOTIDE SEQUENCE [LARGE SCALE GENOMIC DNA]</scope>
    <source>
        <strain evidence="3 4">KCTC 22173</strain>
    </source>
</reference>
<dbReference type="AlphaFoldDB" id="A0A3A1N6W7"/>
<organism evidence="3 4">
    <name type="scientific">Flagellimonas lutimaris</name>
    <dbReference type="NCBI Taxonomy" id="475082"/>
    <lineage>
        <taxon>Bacteria</taxon>
        <taxon>Pseudomonadati</taxon>
        <taxon>Bacteroidota</taxon>
        <taxon>Flavobacteriia</taxon>
        <taxon>Flavobacteriales</taxon>
        <taxon>Flavobacteriaceae</taxon>
        <taxon>Flagellimonas</taxon>
    </lineage>
</organism>
<keyword evidence="2" id="KW-0812">Transmembrane</keyword>
<dbReference type="Proteomes" id="UP000266067">
    <property type="component" value="Unassembled WGS sequence"/>
</dbReference>
<feature type="transmembrane region" description="Helical" evidence="2">
    <location>
        <begin position="475"/>
        <end position="494"/>
    </location>
</feature>
<dbReference type="GO" id="GO:0006355">
    <property type="term" value="P:regulation of DNA-templated transcription"/>
    <property type="evidence" value="ECO:0007669"/>
    <property type="project" value="InterPro"/>
</dbReference>
<protein>
    <submittedName>
        <fullName evidence="3">Tetratricopeptide repeat protein</fullName>
    </submittedName>
</protein>
<dbReference type="PANTHER" id="PTHR10098:SF108">
    <property type="entry name" value="TETRATRICOPEPTIDE REPEAT PROTEIN 28"/>
    <property type="match status" value="1"/>
</dbReference>
<dbReference type="Gene3D" id="1.25.40.10">
    <property type="entry name" value="Tetratricopeptide repeat domain"/>
    <property type="match status" value="3"/>
</dbReference>
<dbReference type="InterPro" id="IPR011990">
    <property type="entry name" value="TPR-like_helical_dom_sf"/>
</dbReference>
<keyword evidence="4" id="KW-1185">Reference proteome</keyword>
<dbReference type="InterPro" id="IPR016032">
    <property type="entry name" value="Sig_transdc_resp-reg_C-effctor"/>
</dbReference>
<evidence type="ECO:0000256" key="1">
    <source>
        <dbReference type="PROSITE-ProRule" id="PRU00339"/>
    </source>
</evidence>
<dbReference type="InterPro" id="IPR019734">
    <property type="entry name" value="TPR_rpt"/>
</dbReference>
<keyword evidence="2" id="KW-0472">Membrane</keyword>
<gene>
    <name evidence="3" type="ORF">D2V08_11855</name>
</gene>
<comment type="caution">
    <text evidence="3">The sequence shown here is derived from an EMBL/GenBank/DDBJ whole genome shotgun (WGS) entry which is preliminary data.</text>
</comment>
<dbReference type="PANTHER" id="PTHR10098">
    <property type="entry name" value="RAPSYN-RELATED"/>
    <property type="match status" value="1"/>
</dbReference>
<name>A0A3A1N6W7_9FLAO</name>